<dbReference type="OrthoDB" id="101320at2157"/>
<accession>A0A172WG69</accession>
<dbReference type="Proteomes" id="UP000076969">
    <property type="component" value="Chromosome"/>
</dbReference>
<proteinExistence type="predicted"/>
<dbReference type="PROSITE" id="PS51257">
    <property type="entry name" value="PROKAR_LIPOPROTEIN"/>
    <property type="match status" value="1"/>
</dbReference>
<feature type="region of interest" description="Disordered" evidence="1">
    <location>
        <begin position="24"/>
        <end position="68"/>
    </location>
</feature>
<keyword evidence="3" id="KW-1185">Reference proteome</keyword>
<name>A0A172WG69_9EURY</name>
<dbReference type="AlphaFoldDB" id="A0A172WG69"/>
<dbReference type="RefSeq" id="WP_068665129.1">
    <property type="nucleotide sequence ID" value="NZ_CP015520.1"/>
</dbReference>
<feature type="compositionally biased region" description="Low complexity" evidence="1">
    <location>
        <begin position="28"/>
        <end position="67"/>
    </location>
</feature>
<dbReference type="KEGG" id="tpie:A7C91_04055"/>
<sequence length="293" mass="32010">MKKYALVLVLILLTGFTAGCISSNGQASTTPSESPVSESQTASSPTTTHQQTTTTTTTATETPTSTERGYITEELLKGVSGIRQFTYTSNATISMNVTVEQEGISQKDHVDLTIIEESYVDFDSWSAWINSTTIIQPDGASTSIQYITVNNVTYVKTAVGWMKADDETLRELIWKYNIVSLARKYLAREPMERAEGDVLTLRYRLDADDLKVLASAYFASTPDTEISVDDGLLELQFRGGILVGGSISYTVSAKTVVSDPTHGNMTIIQEGTWSKVIKITGINEKKSVKEPST</sequence>
<dbReference type="EMBL" id="CP015520">
    <property type="protein sequence ID" value="ANF22434.1"/>
    <property type="molecule type" value="Genomic_DNA"/>
</dbReference>
<protein>
    <submittedName>
        <fullName evidence="2">Uncharacterized protein</fullName>
    </submittedName>
</protein>
<organism evidence="2 3">
    <name type="scientific">Thermococcus piezophilus</name>
    <dbReference type="NCBI Taxonomy" id="1712654"/>
    <lineage>
        <taxon>Archaea</taxon>
        <taxon>Methanobacteriati</taxon>
        <taxon>Methanobacteriota</taxon>
        <taxon>Thermococci</taxon>
        <taxon>Thermococcales</taxon>
        <taxon>Thermococcaceae</taxon>
        <taxon>Thermococcus</taxon>
    </lineage>
</organism>
<reference evidence="3" key="1">
    <citation type="journal article" date="2016" name="Syst. Appl. Microbiol.">
        <title>Thermococcus piezophilus sp. nov., a novel hyperthermophilic and piezophilic archaeon with a broad pressure range for growth, isolated from a deepest hydrothermal vent at the Mid-Cayman Rise.</title>
        <authorList>
            <person name="Dalmasso C."/>
            <person name="Oger P."/>
            <person name="Selva G."/>
            <person name="Courtine D."/>
            <person name="L'Haridon S."/>
            <person name="Garlaschelli A."/>
            <person name="Roussel E."/>
            <person name="Miyazaki J."/>
            <person name="Reveillaud J."/>
            <person name="Jebbar M."/>
            <person name="Takai K."/>
            <person name="Maignien L."/>
            <person name="Alain K."/>
        </authorList>
    </citation>
    <scope>NUCLEOTIDE SEQUENCE [LARGE SCALE GENOMIC DNA]</scope>
    <source>
        <strain evidence="3">CDGS</strain>
    </source>
</reference>
<evidence type="ECO:0000256" key="1">
    <source>
        <dbReference type="SAM" id="MobiDB-lite"/>
    </source>
</evidence>
<evidence type="ECO:0000313" key="2">
    <source>
        <dbReference type="EMBL" id="ANF22434.1"/>
    </source>
</evidence>
<evidence type="ECO:0000313" key="3">
    <source>
        <dbReference type="Proteomes" id="UP000076969"/>
    </source>
</evidence>
<dbReference type="STRING" id="1712654.A7C91_04055"/>
<gene>
    <name evidence="2" type="ORF">A7C91_04055</name>
</gene>
<dbReference type="GeneID" id="28495339"/>